<evidence type="ECO:0000256" key="2">
    <source>
        <dbReference type="ARBA" id="ARBA00022475"/>
    </source>
</evidence>
<evidence type="ECO:0000256" key="3">
    <source>
        <dbReference type="ARBA" id="ARBA00022692"/>
    </source>
</evidence>
<feature type="transmembrane region" description="Helical" evidence="6">
    <location>
        <begin position="82"/>
        <end position="104"/>
    </location>
</feature>
<keyword evidence="3 6" id="KW-0812">Transmembrane</keyword>
<evidence type="ECO:0000313" key="7">
    <source>
        <dbReference type="EMBL" id="NYH26768.1"/>
    </source>
</evidence>
<evidence type="ECO:0000256" key="6">
    <source>
        <dbReference type="SAM" id="Phobius"/>
    </source>
</evidence>
<dbReference type="Pfam" id="PF03788">
    <property type="entry name" value="LrgA"/>
    <property type="match status" value="1"/>
</dbReference>
<keyword evidence="8" id="KW-1185">Reference proteome</keyword>
<name>A0A7Y9WVH8_9BURK</name>
<organism evidence="7 8">
    <name type="scientific">Paraburkholderia bryophila</name>
    <dbReference type="NCBI Taxonomy" id="420952"/>
    <lineage>
        <taxon>Bacteria</taxon>
        <taxon>Pseudomonadati</taxon>
        <taxon>Pseudomonadota</taxon>
        <taxon>Betaproteobacteria</taxon>
        <taxon>Burkholderiales</taxon>
        <taxon>Burkholderiaceae</taxon>
        <taxon>Paraburkholderia</taxon>
    </lineage>
</organism>
<dbReference type="GO" id="GO:0005886">
    <property type="term" value="C:plasma membrane"/>
    <property type="evidence" value="ECO:0007669"/>
    <property type="project" value="UniProtKB-SubCell"/>
</dbReference>
<proteinExistence type="predicted"/>
<dbReference type="RefSeq" id="WP_176061214.1">
    <property type="nucleotide sequence ID" value="NZ_JACCAS010000002.1"/>
</dbReference>
<evidence type="ECO:0000256" key="5">
    <source>
        <dbReference type="ARBA" id="ARBA00023136"/>
    </source>
</evidence>
<protein>
    <submittedName>
        <fullName evidence="7">Holin-like protein</fullName>
    </submittedName>
</protein>
<dbReference type="PANTHER" id="PTHR33931:SF2">
    <property type="entry name" value="HOLIN-LIKE PROTEIN CIDA"/>
    <property type="match status" value="1"/>
</dbReference>
<dbReference type="EMBL" id="JACCAS010000002">
    <property type="protein sequence ID" value="NYH26768.1"/>
    <property type="molecule type" value="Genomic_DNA"/>
</dbReference>
<evidence type="ECO:0000256" key="4">
    <source>
        <dbReference type="ARBA" id="ARBA00022989"/>
    </source>
</evidence>
<keyword evidence="2" id="KW-1003">Cell membrane</keyword>
<feature type="transmembrane region" description="Helical" evidence="6">
    <location>
        <begin position="21"/>
        <end position="41"/>
    </location>
</feature>
<dbReference type="PANTHER" id="PTHR33931">
    <property type="entry name" value="HOLIN-LIKE PROTEIN CIDA-RELATED"/>
    <property type="match status" value="1"/>
</dbReference>
<accession>A0A7Y9WVH8</accession>
<dbReference type="InterPro" id="IPR005538">
    <property type="entry name" value="LrgA/CidA"/>
</dbReference>
<reference evidence="7 8" key="1">
    <citation type="submission" date="2020-07" db="EMBL/GenBank/DDBJ databases">
        <title>Exploring microbial biodiversity for novel pathways involved in the catabolism of aromatic compounds derived from lignin.</title>
        <authorList>
            <person name="Elkins J."/>
        </authorList>
    </citation>
    <scope>NUCLEOTIDE SEQUENCE [LARGE SCALE GENOMIC DNA]</scope>
    <source>
        <strain evidence="7 8">H2C3C</strain>
    </source>
</reference>
<gene>
    <name evidence="7" type="ORF">GGD40_006339</name>
</gene>
<keyword evidence="5 6" id="KW-0472">Membrane</keyword>
<evidence type="ECO:0000313" key="8">
    <source>
        <dbReference type="Proteomes" id="UP000540929"/>
    </source>
</evidence>
<dbReference type="Proteomes" id="UP000540929">
    <property type="component" value="Unassembled WGS sequence"/>
</dbReference>
<comment type="caution">
    <text evidence="7">The sequence shown here is derived from an EMBL/GenBank/DDBJ whole genome shotgun (WGS) entry which is preliminary data.</text>
</comment>
<keyword evidence="4 6" id="KW-1133">Transmembrane helix</keyword>
<comment type="subcellular location">
    <subcellularLocation>
        <location evidence="1">Cell membrane</location>
        <topology evidence="1">Multi-pass membrane protein</topology>
    </subcellularLocation>
</comment>
<evidence type="ECO:0000256" key="1">
    <source>
        <dbReference type="ARBA" id="ARBA00004651"/>
    </source>
</evidence>
<sequence>MFGFAFFIAMYLVGNDLSTRFALPVPGPIIGLGLVFALLVVRGKVDAPLKGPADTLLRYLALMLVPTCVGVVELIHRVPSGIPGLACVLVLALVGGSLATAWIANALLGHGDVGVGVDTAADPLASSVPQR</sequence>
<feature type="transmembrane region" description="Helical" evidence="6">
    <location>
        <begin position="56"/>
        <end position="75"/>
    </location>
</feature>
<dbReference type="AlphaFoldDB" id="A0A7Y9WVH8"/>